<sequence>MSDLQSLWQSSAPPLDADKLIARLQKQNRALRRVNRISFAVSLISLIVILALEFLGRIPTKGLLSLLGAGGLIWSVWKYRRDKARLIAAYSEEPGKLLPFLIKRTRAARNLGLYFLLTPLPSIGLGYGVGYLFDRAGHEDAANPDILLAIIVPALLLVAALMIYGYRLARRKSTELEELLALQAERHA</sequence>
<keyword evidence="1" id="KW-0812">Transmembrane</keyword>
<feature type="transmembrane region" description="Helical" evidence="1">
    <location>
        <begin position="34"/>
        <end position="52"/>
    </location>
</feature>
<protein>
    <submittedName>
        <fullName evidence="2">Uncharacterized protein</fullName>
    </submittedName>
</protein>
<feature type="transmembrane region" description="Helical" evidence="1">
    <location>
        <begin position="145"/>
        <end position="166"/>
    </location>
</feature>
<keyword evidence="1" id="KW-1133">Transmembrane helix</keyword>
<gene>
    <name evidence="2" type="ORF">GCM10007854_17350</name>
</gene>
<feature type="transmembrane region" description="Helical" evidence="1">
    <location>
        <begin position="111"/>
        <end position="133"/>
    </location>
</feature>
<dbReference type="RefSeq" id="WP_284371641.1">
    <property type="nucleotide sequence ID" value="NZ_BSNJ01000003.1"/>
</dbReference>
<accession>A0ABQ5V290</accession>
<evidence type="ECO:0000256" key="1">
    <source>
        <dbReference type="SAM" id="Phobius"/>
    </source>
</evidence>
<proteinExistence type="predicted"/>
<evidence type="ECO:0000313" key="2">
    <source>
        <dbReference type="EMBL" id="GLQ20780.1"/>
    </source>
</evidence>
<reference evidence="2" key="2">
    <citation type="submission" date="2023-01" db="EMBL/GenBank/DDBJ databases">
        <title>Draft genome sequence of Algimonas porphyrae strain NBRC 108216.</title>
        <authorList>
            <person name="Sun Q."/>
            <person name="Mori K."/>
        </authorList>
    </citation>
    <scope>NUCLEOTIDE SEQUENCE</scope>
    <source>
        <strain evidence="2">NBRC 108216</strain>
    </source>
</reference>
<name>A0ABQ5V290_9PROT</name>
<feature type="transmembrane region" description="Helical" evidence="1">
    <location>
        <begin position="58"/>
        <end position="77"/>
    </location>
</feature>
<dbReference type="Proteomes" id="UP001161390">
    <property type="component" value="Unassembled WGS sequence"/>
</dbReference>
<keyword evidence="1" id="KW-0472">Membrane</keyword>
<keyword evidence="3" id="KW-1185">Reference proteome</keyword>
<comment type="caution">
    <text evidence="2">The sequence shown here is derived from an EMBL/GenBank/DDBJ whole genome shotgun (WGS) entry which is preliminary data.</text>
</comment>
<organism evidence="2 3">
    <name type="scientific">Algimonas porphyrae</name>
    <dbReference type="NCBI Taxonomy" id="1128113"/>
    <lineage>
        <taxon>Bacteria</taxon>
        <taxon>Pseudomonadati</taxon>
        <taxon>Pseudomonadota</taxon>
        <taxon>Alphaproteobacteria</taxon>
        <taxon>Maricaulales</taxon>
        <taxon>Robiginitomaculaceae</taxon>
        <taxon>Algimonas</taxon>
    </lineage>
</organism>
<dbReference type="EMBL" id="BSNJ01000003">
    <property type="protein sequence ID" value="GLQ20780.1"/>
    <property type="molecule type" value="Genomic_DNA"/>
</dbReference>
<evidence type="ECO:0000313" key="3">
    <source>
        <dbReference type="Proteomes" id="UP001161390"/>
    </source>
</evidence>
<reference evidence="2" key="1">
    <citation type="journal article" date="2014" name="Int. J. Syst. Evol. Microbiol.">
        <title>Complete genome of a new Firmicutes species belonging to the dominant human colonic microbiota ('Ruminococcus bicirculans') reveals two chromosomes and a selective capacity to utilize plant glucans.</title>
        <authorList>
            <consortium name="NISC Comparative Sequencing Program"/>
            <person name="Wegmann U."/>
            <person name="Louis P."/>
            <person name="Goesmann A."/>
            <person name="Henrissat B."/>
            <person name="Duncan S.H."/>
            <person name="Flint H.J."/>
        </authorList>
    </citation>
    <scope>NUCLEOTIDE SEQUENCE</scope>
    <source>
        <strain evidence="2">NBRC 108216</strain>
    </source>
</reference>